<evidence type="ECO:0000313" key="4">
    <source>
        <dbReference type="EMBL" id="EPY24906.1"/>
    </source>
</evidence>
<accession>S9VD25</accession>
<dbReference type="SUPFAM" id="SSF56112">
    <property type="entry name" value="Protein kinase-like (PK-like)"/>
    <property type="match status" value="1"/>
</dbReference>
<dbReference type="SMART" id="SM00220">
    <property type="entry name" value="S_TKc"/>
    <property type="match status" value="1"/>
</dbReference>
<dbReference type="PANTHER" id="PTHR24055">
    <property type="entry name" value="MITOGEN-ACTIVATED PROTEIN KINASE"/>
    <property type="match status" value="1"/>
</dbReference>
<dbReference type="OrthoDB" id="277790at2759"/>
<keyword evidence="4" id="KW-0808">Transferase</keyword>
<dbReference type="AlphaFoldDB" id="S9VD25"/>
<keyword evidence="6" id="KW-1185">Reference proteome</keyword>
<reference evidence="4" key="2">
    <citation type="submission" date="2013-03" db="EMBL/GenBank/DDBJ databases">
        <authorList>
            <person name="Motta M.C.M."/>
            <person name="Martins A.C.A."/>
            <person name="Preta C.M.C.C."/>
            <person name="Silva R."/>
            <person name="de Souza S.S."/>
            <person name="Klein C.C."/>
            <person name="de Almeida L.G.P."/>
            <person name="Cunha O.L."/>
            <person name="Colabardini A.C."/>
            <person name="Lima B.A."/>
            <person name="Machado C.R."/>
            <person name="Soares C.M.A."/>
            <person name="de Menezes C.B.A."/>
            <person name="Bartolomeu D.C."/>
            <person name="Grisard E.C."/>
            <person name="Fantinatti-Garboggini F."/>
            <person name="Rodrigues-Luiz G.F."/>
            <person name="Wagner G."/>
            <person name="Goldman G.H."/>
            <person name="Fietto J.L.R."/>
            <person name="Ciapina L.P."/>
            <person name="Brocchi M."/>
            <person name="Elias M.C."/>
            <person name="Goldman M.H.S."/>
            <person name="Sagot M.-F."/>
            <person name="Pereira M."/>
            <person name="Stoco P.H."/>
            <person name="Teixeira S.M.R."/>
            <person name="de Mendonca-Neto R.P."/>
            <person name="Maciel T.E.F."/>
            <person name="Mendes T.A.O."/>
            <person name="Urmenyi T.P."/>
            <person name="Teixeira M.M.G."/>
            <person name="de Camargo E.F.P."/>
            <person name="de Sousa W."/>
            <person name="Schenkman S."/>
            <person name="de Vasconcelos A.T.R."/>
        </authorList>
    </citation>
    <scope>NUCLEOTIDE SEQUENCE</scope>
</reference>
<keyword evidence="2" id="KW-0067">ATP-binding</keyword>
<dbReference type="InterPro" id="IPR008271">
    <property type="entry name" value="Ser/Thr_kinase_AS"/>
</dbReference>
<evidence type="ECO:0000256" key="2">
    <source>
        <dbReference type="ARBA" id="ARBA00022840"/>
    </source>
</evidence>
<dbReference type="InterPro" id="IPR000719">
    <property type="entry name" value="Prot_kinase_dom"/>
</dbReference>
<dbReference type="PROSITE" id="PS50011">
    <property type="entry name" value="PROTEIN_KINASE_DOM"/>
    <property type="match status" value="1"/>
</dbReference>
<evidence type="ECO:0000313" key="5">
    <source>
        <dbReference type="EMBL" id="EPY30209.1"/>
    </source>
</evidence>
<evidence type="ECO:0000256" key="1">
    <source>
        <dbReference type="ARBA" id="ARBA00022741"/>
    </source>
</evidence>
<dbReference type="Gene3D" id="1.10.510.10">
    <property type="entry name" value="Transferase(Phosphotransferase) domain 1"/>
    <property type="match status" value="2"/>
</dbReference>
<dbReference type="GO" id="GO:0004672">
    <property type="term" value="F:protein kinase activity"/>
    <property type="evidence" value="ECO:0007669"/>
    <property type="project" value="InterPro"/>
</dbReference>
<dbReference type="Proteomes" id="UP000015354">
    <property type="component" value="Unassembled WGS sequence"/>
</dbReference>
<organism evidence="4 6">
    <name type="scientific">Strigomonas culicis</name>
    <dbReference type="NCBI Taxonomy" id="28005"/>
    <lineage>
        <taxon>Eukaryota</taxon>
        <taxon>Discoba</taxon>
        <taxon>Euglenozoa</taxon>
        <taxon>Kinetoplastea</taxon>
        <taxon>Metakinetoplastina</taxon>
        <taxon>Trypanosomatida</taxon>
        <taxon>Trypanosomatidae</taxon>
        <taxon>Strigomonadinae</taxon>
        <taxon>Strigomonas</taxon>
    </lineage>
</organism>
<proteinExistence type="predicted"/>
<dbReference type="InterPro" id="IPR050117">
    <property type="entry name" value="MAPK"/>
</dbReference>
<gene>
    <name evidence="5" type="ORF">STCU_04181</name>
    <name evidence="4" type="ORF">STCU_06945</name>
</gene>
<reference evidence="4 6" key="1">
    <citation type="journal article" date="2013" name="PLoS ONE">
        <title>Predicting the Proteins of Angomonas deanei, Strigomonas culicis and Their Respective Endosymbionts Reveals New Aspects of the Trypanosomatidae Family.</title>
        <authorList>
            <person name="Motta M.C."/>
            <person name="Martins A.C."/>
            <person name="de Souza S.S."/>
            <person name="Catta-Preta C.M."/>
            <person name="Silva R."/>
            <person name="Klein C.C."/>
            <person name="de Almeida L.G."/>
            <person name="de Lima Cunha O."/>
            <person name="Ciapina L.P."/>
            <person name="Brocchi M."/>
            <person name="Colabardini A.C."/>
            <person name="de Araujo Lima B."/>
            <person name="Machado C.R."/>
            <person name="de Almeida Soares C.M."/>
            <person name="Probst C.M."/>
            <person name="de Menezes C.B."/>
            <person name="Thompson C.E."/>
            <person name="Bartholomeu D.C."/>
            <person name="Gradia D.F."/>
            <person name="Pavoni D.P."/>
            <person name="Grisard E.C."/>
            <person name="Fantinatti-Garboggini F."/>
            <person name="Marchini F.K."/>
            <person name="Rodrigues-Luiz G.F."/>
            <person name="Wagner G."/>
            <person name="Goldman G.H."/>
            <person name="Fietto J.L."/>
            <person name="Elias M.C."/>
            <person name="Goldman M.H."/>
            <person name="Sagot M.F."/>
            <person name="Pereira M."/>
            <person name="Stoco P.H."/>
            <person name="de Mendonca-Neto R.P."/>
            <person name="Teixeira S.M."/>
            <person name="Maciel T.E."/>
            <person name="de Oliveira Mendes T.A."/>
            <person name="Urmenyi T.P."/>
            <person name="de Souza W."/>
            <person name="Schenkman S."/>
            <person name="de Vasconcelos A.T."/>
        </authorList>
    </citation>
    <scope>NUCLEOTIDE SEQUENCE [LARGE SCALE GENOMIC DNA]</scope>
</reference>
<dbReference type="PROSITE" id="PS00108">
    <property type="entry name" value="PROTEIN_KINASE_ST"/>
    <property type="match status" value="1"/>
</dbReference>
<evidence type="ECO:0000313" key="6">
    <source>
        <dbReference type="Proteomes" id="UP000015354"/>
    </source>
</evidence>
<dbReference type="EMBL" id="ATMH01006945">
    <property type="protein sequence ID" value="EPY24906.1"/>
    <property type="molecule type" value="Genomic_DNA"/>
</dbReference>
<keyword evidence="1" id="KW-0547">Nucleotide-binding</keyword>
<name>S9VD25_9TRYP</name>
<dbReference type="Pfam" id="PF00069">
    <property type="entry name" value="Pkinase"/>
    <property type="match status" value="2"/>
</dbReference>
<sequence length="546" mass="62496">MKEHQSTALKYICEARENGLLFSPAAIPSVFVSENQLTKVYSIKGSNFEVDNHFDILCSVGYGAYGIVCAAVDLRLVPDSNFYSERVITIEKEGNYITKKVNQDNRVVYYKLNNFLSRGTLAVQGPVPTLRCDGFSRKTLLNGNISPFVAIKKVPKILDDLVDGRRILRELKILRYLSGHPNIIRVLNVSYPPSLNGNFRDIYITTELMDTDLYALLKSQSLNMDQFRYISYQMIKSLVYVHSSGVIHRDIKPSNILLNRDCDVRLCDFGLARGGIPLDRRPSSQEAERAEFDRFRFDACVYEADQDTVTEEDVFYTLTDYVVTRYYRPPELLIMGKYNHAVDMWSVGCIMAEMLLRRPIFRGTNYLSQLTLVLETPGLRGFPQSRKDVDAMFEGGHECKHFIKEVVFPQNAPAKDFQKESLVQLRSALFGSSTVPPDFMPLLGRLLSFDPRKRIASLEALRDPFFRSLYSKTDEIVRDPNCCEQDCGQLLTTEEVESMLTTHELDSAPKRFVWEFDHRITDAKNLQELFRTEIESYARPKGAKTV</sequence>
<dbReference type="EMBL" id="ATMH01004181">
    <property type="protein sequence ID" value="EPY30209.1"/>
    <property type="molecule type" value="Genomic_DNA"/>
</dbReference>
<comment type="caution">
    <text evidence="4">The sequence shown here is derived from an EMBL/GenBank/DDBJ whole genome shotgun (WGS) entry which is preliminary data.</text>
</comment>
<evidence type="ECO:0000259" key="3">
    <source>
        <dbReference type="PROSITE" id="PS50011"/>
    </source>
</evidence>
<feature type="domain" description="Protein kinase" evidence="3">
    <location>
        <begin position="54"/>
        <end position="466"/>
    </location>
</feature>
<dbReference type="InterPro" id="IPR011009">
    <property type="entry name" value="Kinase-like_dom_sf"/>
</dbReference>
<keyword evidence="4" id="KW-0418">Kinase</keyword>
<protein>
    <submittedName>
        <fullName evidence="4">Extracellular signal-regulated kinase 1/2</fullName>
    </submittedName>
</protein>
<dbReference type="GO" id="GO:0005524">
    <property type="term" value="F:ATP binding"/>
    <property type="evidence" value="ECO:0007669"/>
    <property type="project" value="UniProtKB-KW"/>
</dbReference>
<dbReference type="Gene3D" id="3.30.200.20">
    <property type="entry name" value="Phosphorylase Kinase, domain 1"/>
    <property type="match status" value="2"/>
</dbReference>